<dbReference type="GO" id="GO:0046404">
    <property type="term" value="F:ATP-dependent polydeoxyribonucleotide 5'-hydroxyl-kinase activity"/>
    <property type="evidence" value="ECO:0007669"/>
    <property type="project" value="TreeGrafter"/>
</dbReference>
<organism evidence="1">
    <name type="scientific">Arcella intermedia</name>
    <dbReference type="NCBI Taxonomy" id="1963864"/>
    <lineage>
        <taxon>Eukaryota</taxon>
        <taxon>Amoebozoa</taxon>
        <taxon>Tubulinea</taxon>
        <taxon>Elardia</taxon>
        <taxon>Arcellinida</taxon>
        <taxon>Sphaerothecina</taxon>
        <taxon>Arcellidae</taxon>
        <taxon>Arcella</taxon>
    </lineage>
</organism>
<dbReference type="SUPFAM" id="SSF52540">
    <property type="entry name" value="P-loop containing nucleoside triphosphate hydrolases"/>
    <property type="match status" value="1"/>
</dbReference>
<dbReference type="EMBL" id="GIBP01003798">
    <property type="protein sequence ID" value="NDV32767.1"/>
    <property type="molecule type" value="Transcribed_RNA"/>
</dbReference>
<dbReference type="PANTHER" id="PTHR12083:SF9">
    <property type="entry name" value="BIFUNCTIONAL POLYNUCLEOTIDE PHOSPHATASE_KINASE"/>
    <property type="match status" value="1"/>
</dbReference>
<dbReference type="GO" id="GO:0046403">
    <property type="term" value="F:polynucleotide 3'-phosphatase activity"/>
    <property type="evidence" value="ECO:0007669"/>
    <property type="project" value="TreeGrafter"/>
</dbReference>
<proteinExistence type="predicted"/>
<dbReference type="InterPro" id="IPR027417">
    <property type="entry name" value="P-loop_NTPase"/>
</dbReference>
<evidence type="ECO:0008006" key="2">
    <source>
        <dbReference type="Google" id="ProtNLM"/>
    </source>
</evidence>
<dbReference type="GO" id="GO:0006281">
    <property type="term" value="P:DNA repair"/>
    <property type="evidence" value="ECO:0007669"/>
    <property type="project" value="TreeGrafter"/>
</dbReference>
<protein>
    <recommendedName>
        <fullName evidence="2">Zeta toxin domain-containing protein</fullName>
    </recommendedName>
</protein>
<sequence>MDGNIYPIFTTDPDSDRQELKELTKSVGPLPFDSAQLNLLLADFRTKALSMNQQYRTEENRVEGYYYSNFLIEGKVLYCLDQNNMLTHREAIYKIKPSDIETSHRVVFDYAMQYRSLEALSKLYSRGDKCNEENMRKELDLSPSAWSLFGQEIMALTQGVPNLYSNLPISNQKILIMVGVPGSGKSTIANQLVSLDNRWFRVNQDEMKSRPACEKYARDALKKGYSLIVDRCNFDIKQRSTWIKMAAEFNINDIRCLNFMIPFEVCKARISVREDHPTIPSGDSGHAIIDSFVNILVPPIRLEGLTDILVIKDDADIARALQTLSTLHAPPEHI</sequence>
<dbReference type="Pfam" id="PF13671">
    <property type="entry name" value="AAA_33"/>
    <property type="match status" value="1"/>
</dbReference>
<dbReference type="Gene3D" id="3.40.50.300">
    <property type="entry name" value="P-loop containing nucleotide triphosphate hydrolases"/>
    <property type="match status" value="1"/>
</dbReference>
<dbReference type="PANTHER" id="PTHR12083">
    <property type="entry name" value="BIFUNCTIONAL POLYNUCLEOTIDE PHOSPHATASE/KINASE"/>
    <property type="match status" value="1"/>
</dbReference>
<name>A0A6B2L7C5_9EUKA</name>
<reference evidence="1" key="1">
    <citation type="journal article" date="2020" name="J. Eukaryot. Microbiol.">
        <title>De novo Sequencing, Assembly and Annotation of the Transcriptome for the Free-Living Testate Amoeba Arcella intermedia.</title>
        <authorList>
            <person name="Ribeiro G.M."/>
            <person name="Porfirio-Sousa A.L."/>
            <person name="Maurer-Alcala X.X."/>
            <person name="Katz L.A."/>
            <person name="Lahr D.J.G."/>
        </authorList>
    </citation>
    <scope>NUCLEOTIDE SEQUENCE</scope>
</reference>
<dbReference type="GO" id="GO:0003690">
    <property type="term" value="F:double-stranded DNA binding"/>
    <property type="evidence" value="ECO:0007669"/>
    <property type="project" value="TreeGrafter"/>
</dbReference>
<accession>A0A6B2L7C5</accession>
<evidence type="ECO:0000313" key="1">
    <source>
        <dbReference type="EMBL" id="NDV32767.1"/>
    </source>
</evidence>
<dbReference type="AlphaFoldDB" id="A0A6B2L7C5"/>